<name>A0AAV9GCG9_9PEZI</name>
<dbReference type="InterPro" id="IPR022793">
    <property type="entry name" value="Rrn10"/>
</dbReference>
<feature type="region of interest" description="Disordered" evidence="1">
    <location>
        <begin position="176"/>
        <end position="210"/>
    </location>
</feature>
<comment type="caution">
    <text evidence="2">The sequence shown here is derived from an EMBL/GenBank/DDBJ whole genome shotgun (WGS) entry which is preliminary data.</text>
</comment>
<organism evidence="2 3">
    <name type="scientific">Podospora aff. communis PSN243</name>
    <dbReference type="NCBI Taxonomy" id="3040156"/>
    <lineage>
        <taxon>Eukaryota</taxon>
        <taxon>Fungi</taxon>
        <taxon>Dikarya</taxon>
        <taxon>Ascomycota</taxon>
        <taxon>Pezizomycotina</taxon>
        <taxon>Sordariomycetes</taxon>
        <taxon>Sordariomycetidae</taxon>
        <taxon>Sordariales</taxon>
        <taxon>Podosporaceae</taxon>
        <taxon>Podospora</taxon>
    </lineage>
</organism>
<accession>A0AAV9GCG9</accession>
<reference evidence="2" key="2">
    <citation type="submission" date="2023-05" db="EMBL/GenBank/DDBJ databases">
        <authorList>
            <consortium name="Lawrence Berkeley National Laboratory"/>
            <person name="Steindorff A."/>
            <person name="Hensen N."/>
            <person name="Bonometti L."/>
            <person name="Westerberg I."/>
            <person name="Brannstrom I.O."/>
            <person name="Guillou S."/>
            <person name="Cros-Aarteil S."/>
            <person name="Calhoun S."/>
            <person name="Haridas S."/>
            <person name="Kuo A."/>
            <person name="Mondo S."/>
            <person name="Pangilinan J."/>
            <person name="Riley R."/>
            <person name="Labutti K."/>
            <person name="Andreopoulos B."/>
            <person name="Lipzen A."/>
            <person name="Chen C."/>
            <person name="Yanf M."/>
            <person name="Daum C."/>
            <person name="Ng V."/>
            <person name="Clum A."/>
            <person name="Ohm R."/>
            <person name="Martin F."/>
            <person name="Silar P."/>
            <person name="Natvig D."/>
            <person name="Lalanne C."/>
            <person name="Gautier V."/>
            <person name="Ament-Velasquez S.L."/>
            <person name="Kruys A."/>
            <person name="Hutchinson M.I."/>
            <person name="Powell A.J."/>
            <person name="Barry K."/>
            <person name="Miller A.N."/>
            <person name="Grigoriev I.V."/>
            <person name="Debuchy R."/>
            <person name="Gladieux P."/>
            <person name="Thoren M.H."/>
            <person name="Johannesson H."/>
        </authorList>
    </citation>
    <scope>NUCLEOTIDE SEQUENCE</scope>
    <source>
        <strain evidence="2">PSN243</strain>
    </source>
</reference>
<gene>
    <name evidence="2" type="ORF">QBC34DRAFT_179580</name>
</gene>
<reference evidence="2" key="1">
    <citation type="journal article" date="2023" name="Mol. Phylogenet. Evol.">
        <title>Genome-scale phylogeny and comparative genomics of the fungal order Sordariales.</title>
        <authorList>
            <person name="Hensen N."/>
            <person name="Bonometti L."/>
            <person name="Westerberg I."/>
            <person name="Brannstrom I.O."/>
            <person name="Guillou S."/>
            <person name="Cros-Aarteil S."/>
            <person name="Calhoun S."/>
            <person name="Haridas S."/>
            <person name="Kuo A."/>
            <person name="Mondo S."/>
            <person name="Pangilinan J."/>
            <person name="Riley R."/>
            <person name="LaButti K."/>
            <person name="Andreopoulos B."/>
            <person name="Lipzen A."/>
            <person name="Chen C."/>
            <person name="Yan M."/>
            <person name="Daum C."/>
            <person name="Ng V."/>
            <person name="Clum A."/>
            <person name="Steindorff A."/>
            <person name="Ohm R.A."/>
            <person name="Martin F."/>
            <person name="Silar P."/>
            <person name="Natvig D.O."/>
            <person name="Lalanne C."/>
            <person name="Gautier V."/>
            <person name="Ament-Velasquez S.L."/>
            <person name="Kruys A."/>
            <person name="Hutchinson M.I."/>
            <person name="Powell A.J."/>
            <person name="Barry K."/>
            <person name="Miller A.N."/>
            <person name="Grigoriev I.V."/>
            <person name="Debuchy R."/>
            <person name="Gladieux P."/>
            <person name="Hiltunen Thoren M."/>
            <person name="Johannesson H."/>
        </authorList>
    </citation>
    <scope>NUCLEOTIDE SEQUENCE</scope>
    <source>
        <strain evidence="2">PSN243</strain>
    </source>
</reference>
<dbReference type="AlphaFoldDB" id="A0AAV9GCG9"/>
<dbReference type="EMBL" id="MU865972">
    <property type="protein sequence ID" value="KAK4444861.1"/>
    <property type="molecule type" value="Genomic_DNA"/>
</dbReference>
<feature type="compositionally biased region" description="Basic and acidic residues" evidence="1">
    <location>
        <begin position="64"/>
        <end position="74"/>
    </location>
</feature>
<dbReference type="GO" id="GO:0006360">
    <property type="term" value="P:transcription by RNA polymerase I"/>
    <property type="evidence" value="ECO:0007669"/>
    <property type="project" value="InterPro"/>
</dbReference>
<dbReference type="PANTHER" id="PTHR28054">
    <property type="entry name" value="RNA POLYMERASE I-SPECIFIC TRANSCRIPTION INITIATION FACTOR RRN10"/>
    <property type="match status" value="1"/>
</dbReference>
<evidence type="ECO:0000313" key="2">
    <source>
        <dbReference type="EMBL" id="KAK4444861.1"/>
    </source>
</evidence>
<proteinExistence type="predicted"/>
<feature type="compositionally biased region" description="Basic and acidic residues" evidence="1">
    <location>
        <begin position="178"/>
        <end position="191"/>
    </location>
</feature>
<protein>
    <submittedName>
        <fullName evidence="2">Uncharacterized protein</fullName>
    </submittedName>
</protein>
<dbReference type="PANTHER" id="PTHR28054:SF1">
    <property type="entry name" value="RNA POLYMERASE I-SPECIFIC TRANSCRIPTION INITIATION FACTOR RRN10"/>
    <property type="match status" value="1"/>
</dbReference>
<feature type="compositionally biased region" description="Basic and acidic residues" evidence="1">
    <location>
        <begin position="199"/>
        <end position="210"/>
    </location>
</feature>
<evidence type="ECO:0000313" key="3">
    <source>
        <dbReference type="Proteomes" id="UP001321760"/>
    </source>
</evidence>
<keyword evidence="3" id="KW-1185">Reference proteome</keyword>
<evidence type="ECO:0000256" key="1">
    <source>
        <dbReference type="SAM" id="MobiDB-lite"/>
    </source>
</evidence>
<sequence>MASSDPGTPTPRRASTPGSHGRVYTLYDAVAGHVRANSPRPPSPTKSTSKSKYRAPPTPTHPHSAHDPRLAPEDVLFRHRRAPTRYEEDDFYWAHEDLPPHALPPSDLLKSVHKYASTFYEAMATRLGPQGFVKNRTIDERSMDETALLAFGVLLEEAGREVLRGRGDLVFVEGEEAVDGKSGERERDRHGRLPKRRKITSEEYVEREGR</sequence>
<feature type="region of interest" description="Disordered" evidence="1">
    <location>
        <begin position="1"/>
        <end position="74"/>
    </location>
</feature>
<dbReference type="Proteomes" id="UP001321760">
    <property type="component" value="Unassembled WGS sequence"/>
</dbReference>